<evidence type="ECO:0000313" key="1">
    <source>
        <dbReference type="EMBL" id="NDO69334.1"/>
    </source>
</evidence>
<comment type="caution">
    <text evidence="1">The sequence shown here is derived from an EMBL/GenBank/DDBJ whole genome shotgun (WGS) entry which is preliminary data.</text>
</comment>
<proteinExistence type="predicted"/>
<dbReference type="EMBL" id="VIRB01000070">
    <property type="protein sequence ID" value="NDO69334.1"/>
    <property type="molecule type" value="Genomic_DNA"/>
</dbReference>
<protein>
    <submittedName>
        <fullName evidence="1">MarR family transcriptional regulator</fullName>
    </submittedName>
</protein>
<dbReference type="Gene3D" id="1.10.10.10">
    <property type="entry name" value="Winged helix-like DNA-binding domain superfamily/Winged helix DNA-binding domain"/>
    <property type="match status" value="1"/>
</dbReference>
<name>A0A9X5C740_9FIRM</name>
<evidence type="ECO:0000313" key="2">
    <source>
        <dbReference type="Proteomes" id="UP000474104"/>
    </source>
</evidence>
<organism evidence="1 2">
    <name type="scientific">Schaedlerella arabinosiphila</name>
    <dbReference type="NCBI Taxonomy" id="2044587"/>
    <lineage>
        <taxon>Bacteria</taxon>
        <taxon>Bacillati</taxon>
        <taxon>Bacillota</taxon>
        <taxon>Clostridia</taxon>
        <taxon>Lachnospirales</taxon>
        <taxon>Lachnospiraceae</taxon>
        <taxon>Schaedlerella</taxon>
    </lineage>
</organism>
<reference evidence="1 2" key="1">
    <citation type="submission" date="2019-07" db="EMBL/GenBank/DDBJ databases">
        <title>Draft genome sequences of 15 bacterial species constituting the stable defined intestinal microbiota of the GM15 gnotobiotic mouse model.</title>
        <authorList>
            <person name="Elie C."/>
            <person name="Mathieu A."/>
            <person name="Saliou A."/>
            <person name="Darnaud M."/>
            <person name="Leulier F."/>
            <person name="Tamellini A."/>
        </authorList>
    </citation>
    <scope>NUCLEOTIDE SEQUENCE [LARGE SCALE GENOMIC DNA]</scope>
    <source>
        <strain evidence="2">ASF 502</strain>
    </source>
</reference>
<gene>
    <name evidence="1" type="ORF">FMM80_11855</name>
</gene>
<dbReference type="InterPro" id="IPR036388">
    <property type="entry name" value="WH-like_DNA-bd_sf"/>
</dbReference>
<dbReference type="SUPFAM" id="SSF46785">
    <property type="entry name" value="Winged helix' DNA-binding domain"/>
    <property type="match status" value="1"/>
</dbReference>
<feature type="non-terminal residue" evidence="1">
    <location>
        <position position="1"/>
    </location>
</feature>
<dbReference type="Proteomes" id="UP000474104">
    <property type="component" value="Unassembled WGS sequence"/>
</dbReference>
<accession>A0A9X5C740</accession>
<sequence length="145" mass="16565">LKKSIYSLYQLFTIMKAANYRYLEFVSSFDDHSGGKKNLTKATEAVKEKGRSYRGLNFFSPKDLLVLEVISRGEYMTFGMQGKDIRRHLEDISPSAMSRIFKRLRLHGIIERVQGTYKYFTTAYGKEVIAAGLTVRNLVLIPALA</sequence>
<dbReference type="AlphaFoldDB" id="A0A9X5C740"/>
<dbReference type="RefSeq" id="WP_162205630.1">
    <property type="nucleotide sequence ID" value="NZ_VIRB01000070.1"/>
</dbReference>
<dbReference type="InterPro" id="IPR036390">
    <property type="entry name" value="WH_DNA-bd_sf"/>
</dbReference>